<gene>
    <name evidence="2" type="ORF">GMOD_00006417</name>
</gene>
<evidence type="ECO:0000256" key="1">
    <source>
        <dbReference type="SAM" id="MobiDB-lite"/>
    </source>
</evidence>
<accession>A0A3M7M4Z3</accession>
<dbReference type="Proteomes" id="UP000265663">
    <property type="component" value="Unassembled WGS sequence"/>
</dbReference>
<proteinExistence type="predicted"/>
<keyword evidence="3" id="KW-1185">Reference proteome</keyword>
<organism evidence="2 3">
    <name type="scientific">Pyrenophora seminiperda CCB06</name>
    <dbReference type="NCBI Taxonomy" id="1302712"/>
    <lineage>
        <taxon>Eukaryota</taxon>
        <taxon>Fungi</taxon>
        <taxon>Dikarya</taxon>
        <taxon>Ascomycota</taxon>
        <taxon>Pezizomycotina</taxon>
        <taxon>Dothideomycetes</taxon>
        <taxon>Pleosporomycetidae</taxon>
        <taxon>Pleosporales</taxon>
        <taxon>Pleosporineae</taxon>
        <taxon>Pleosporaceae</taxon>
        <taxon>Pyrenophora</taxon>
    </lineage>
</organism>
<feature type="compositionally biased region" description="Polar residues" evidence="1">
    <location>
        <begin position="88"/>
        <end position="103"/>
    </location>
</feature>
<evidence type="ECO:0000313" key="2">
    <source>
        <dbReference type="EMBL" id="RMZ69585.1"/>
    </source>
</evidence>
<sequence length="164" mass="18757">MVRNQKSASCQYDARLELYSVWLHTNSDDSAISLGKLKVGRNKADNLNHRCEDCHEHHRPFDPSLVRSSQCQDQYQLHYAKACRKSNRCNGSSPRPPFATTQRLAPGDQCETSKGLWLKLECEVEILVHVSRWTKSRKASQRTWTMAYTPNGTPPRTISQNPQS</sequence>
<evidence type="ECO:0000313" key="3">
    <source>
        <dbReference type="Proteomes" id="UP000265663"/>
    </source>
</evidence>
<feature type="region of interest" description="Disordered" evidence="1">
    <location>
        <begin position="87"/>
        <end position="106"/>
    </location>
</feature>
<name>A0A3M7M4Z3_9PLEO</name>
<reference evidence="2 3" key="1">
    <citation type="journal article" date="2014" name="PLoS ONE">
        <title>De novo Genome Assembly of the Fungal Plant Pathogen Pyrenophora semeniperda.</title>
        <authorList>
            <person name="Soliai M.M."/>
            <person name="Meyer S.E."/>
            <person name="Udall J.A."/>
            <person name="Elzinga D.E."/>
            <person name="Hermansen R.A."/>
            <person name="Bodily P.M."/>
            <person name="Hart A.A."/>
            <person name="Coleman C.E."/>
        </authorList>
    </citation>
    <scope>NUCLEOTIDE SEQUENCE [LARGE SCALE GENOMIC DNA]</scope>
    <source>
        <strain evidence="2 3">CCB06</strain>
        <tissue evidence="2">Mycelium</tissue>
    </source>
</reference>
<protein>
    <submittedName>
        <fullName evidence="2">Uncharacterized protein</fullName>
    </submittedName>
</protein>
<dbReference type="EMBL" id="KE747818">
    <property type="protein sequence ID" value="RMZ69585.1"/>
    <property type="molecule type" value="Genomic_DNA"/>
</dbReference>
<dbReference type="AlphaFoldDB" id="A0A3M7M4Z3"/>